<comment type="caution">
    <text evidence="2">The sequence shown here is derived from an EMBL/GenBank/DDBJ whole genome shotgun (WGS) entry which is preliminary data.</text>
</comment>
<evidence type="ECO:0000313" key="3">
    <source>
        <dbReference type="Proteomes" id="UP000824540"/>
    </source>
</evidence>
<organism evidence="2 3">
    <name type="scientific">Albula glossodonta</name>
    <name type="common">roundjaw bonefish</name>
    <dbReference type="NCBI Taxonomy" id="121402"/>
    <lineage>
        <taxon>Eukaryota</taxon>
        <taxon>Metazoa</taxon>
        <taxon>Chordata</taxon>
        <taxon>Craniata</taxon>
        <taxon>Vertebrata</taxon>
        <taxon>Euteleostomi</taxon>
        <taxon>Actinopterygii</taxon>
        <taxon>Neopterygii</taxon>
        <taxon>Teleostei</taxon>
        <taxon>Albuliformes</taxon>
        <taxon>Albulidae</taxon>
        <taxon>Albula</taxon>
    </lineage>
</organism>
<evidence type="ECO:0000313" key="2">
    <source>
        <dbReference type="EMBL" id="KAG9337349.1"/>
    </source>
</evidence>
<feature type="compositionally biased region" description="Polar residues" evidence="1">
    <location>
        <begin position="150"/>
        <end position="171"/>
    </location>
</feature>
<protein>
    <submittedName>
        <fullName evidence="2">Uncharacterized protein</fullName>
    </submittedName>
</protein>
<dbReference type="OrthoDB" id="416585at2759"/>
<feature type="region of interest" description="Disordered" evidence="1">
    <location>
        <begin position="227"/>
        <end position="252"/>
    </location>
</feature>
<evidence type="ECO:0000256" key="1">
    <source>
        <dbReference type="SAM" id="MobiDB-lite"/>
    </source>
</evidence>
<feature type="non-terminal residue" evidence="2">
    <location>
        <position position="252"/>
    </location>
</feature>
<feature type="non-terminal residue" evidence="2">
    <location>
        <position position="1"/>
    </location>
</feature>
<dbReference type="Proteomes" id="UP000824540">
    <property type="component" value="Unassembled WGS sequence"/>
</dbReference>
<proteinExistence type="predicted"/>
<reference evidence="2" key="1">
    <citation type="thesis" date="2021" institute="BYU ScholarsArchive" country="Provo, UT, USA">
        <title>Applications of and Algorithms for Genome Assembly and Genomic Analyses with an Emphasis on Marine Teleosts.</title>
        <authorList>
            <person name="Pickett B.D."/>
        </authorList>
    </citation>
    <scope>NUCLEOTIDE SEQUENCE</scope>
    <source>
        <strain evidence="2">HI-2016</strain>
    </source>
</reference>
<dbReference type="AlphaFoldDB" id="A0A8T2NAK0"/>
<sequence length="252" mass="25606">GVLLSSSCCGGGAGSSPLFHLPAEFFHPAAAAAPNSPGLSAVPTGRGSRLASPASWASLRSPAANSRVPLDIQHPSHSESSLATGSSEGSLQTTLEEGLSFSVSPPKDLHLPLPLLCPNPADSSCPPVEPVRPIEHPLPNPPAVFNLQATRGHQRSQSSCGGSTSPGCNRQDSMDPSDEDLGIGIGGGGSSQACNSEHLSETLSSLSLTSLLSPSSLGPLLVKKCNSTGSLDKGSMSARGKEGRRLYGMGPR</sequence>
<feature type="region of interest" description="Disordered" evidence="1">
    <location>
        <begin position="150"/>
        <end position="196"/>
    </location>
</feature>
<name>A0A8T2NAK0_9TELE</name>
<dbReference type="EMBL" id="JAFBMS010000089">
    <property type="protein sequence ID" value="KAG9337349.1"/>
    <property type="molecule type" value="Genomic_DNA"/>
</dbReference>
<accession>A0A8T2NAK0</accession>
<keyword evidence="3" id="KW-1185">Reference proteome</keyword>
<feature type="region of interest" description="Disordered" evidence="1">
    <location>
        <begin position="35"/>
        <end position="54"/>
    </location>
</feature>
<gene>
    <name evidence="2" type="ORF">JZ751_028769</name>
</gene>